<reference evidence="1 2" key="1">
    <citation type="submission" date="2021-03" db="EMBL/GenBank/DDBJ databases">
        <title>Assistant Professor.</title>
        <authorList>
            <person name="Huq M.A."/>
        </authorList>
    </citation>
    <scope>NUCLEOTIDE SEQUENCE [LARGE SCALE GENOMIC DNA]</scope>
    <source>
        <strain evidence="1 2">MAH-29</strain>
    </source>
</reference>
<name>A0ABS3YNX5_9BACT</name>
<gene>
    <name evidence="1" type="ORF">J7I42_04575</name>
</gene>
<evidence type="ECO:0000313" key="1">
    <source>
        <dbReference type="EMBL" id="MBO9199528.1"/>
    </source>
</evidence>
<evidence type="ECO:0000313" key="2">
    <source>
        <dbReference type="Proteomes" id="UP000677244"/>
    </source>
</evidence>
<organism evidence="1 2">
    <name type="scientific">Niastella soli</name>
    <dbReference type="NCBI Taxonomy" id="2821487"/>
    <lineage>
        <taxon>Bacteria</taxon>
        <taxon>Pseudomonadati</taxon>
        <taxon>Bacteroidota</taxon>
        <taxon>Chitinophagia</taxon>
        <taxon>Chitinophagales</taxon>
        <taxon>Chitinophagaceae</taxon>
        <taxon>Niastella</taxon>
    </lineage>
</organism>
<proteinExistence type="predicted"/>
<comment type="caution">
    <text evidence="1">The sequence shown here is derived from an EMBL/GenBank/DDBJ whole genome shotgun (WGS) entry which is preliminary data.</text>
</comment>
<sequence>MNEPLTNSRPGIFFHGKSHNKHPLWHNQPLRLSEEHLNNPPLVFDDFFQCYHLNETREILWQWLTAIISSPGSISNEPLERSNHIYFYEKIEELIEAAFVLKTHRLTGDQNSSDYSSLLNSEA</sequence>
<protein>
    <submittedName>
        <fullName evidence="1">Uncharacterized protein</fullName>
    </submittedName>
</protein>
<keyword evidence="2" id="KW-1185">Reference proteome</keyword>
<dbReference type="Proteomes" id="UP000677244">
    <property type="component" value="Unassembled WGS sequence"/>
</dbReference>
<accession>A0ABS3YNX5</accession>
<dbReference type="EMBL" id="JAGHKO010000001">
    <property type="protein sequence ID" value="MBO9199528.1"/>
    <property type="molecule type" value="Genomic_DNA"/>
</dbReference>
<dbReference type="RefSeq" id="WP_209137588.1">
    <property type="nucleotide sequence ID" value="NZ_JAGHKO010000001.1"/>
</dbReference>